<evidence type="ECO:0000259" key="6">
    <source>
        <dbReference type="Pfam" id="PF01609"/>
    </source>
</evidence>
<sequence length="352" mass="41090">MPERKIMGLTVADLATQDKLSKQKKNRLRLIKELIDFSRIDKILRKHYKYTKNASGHSAYPPLLLFKILFLQNLYNLSDYEIEECLHDRLSFMDFVGLSMEDEVPDHSTICRFRQRLSKLNLDKKLFKEINRQLKKHGFILEKGVIVDATVVEAKSRPDKHIEIKDQEFSEDEHSDTDTDISNTDVEIKYPLEEDANWLKKGKKSYYGYKAHVAVDSAHGFVLSVGITGANVHESRYLRYLVNDLKSNGLNIERLFADKGYSSRANRAFLRANAIEDLIMHKRVKGGGLTELQEELNRLCRKFRYKIERSFGTLKTNYGLGRFRYRGLRKVLYEFLMKSLCFNVVKALRLCF</sequence>
<dbReference type="InterPro" id="IPR047959">
    <property type="entry name" value="Transpos_IS5"/>
</dbReference>
<evidence type="ECO:0000256" key="3">
    <source>
        <dbReference type="ARBA" id="ARBA00022578"/>
    </source>
</evidence>
<proteinExistence type="inferred from homology"/>
<comment type="function">
    <text evidence="1">Involved in the transposition of the insertion sequence IS5.</text>
</comment>
<accession>A0A5A8EYW5</accession>
<comment type="caution">
    <text evidence="8">The sequence shown here is derived from an EMBL/GenBank/DDBJ whole genome shotgun (WGS) entry which is preliminary data.</text>
</comment>
<gene>
    <name evidence="8" type="ORF">FHQ18_12045</name>
</gene>
<evidence type="ECO:0000313" key="9">
    <source>
        <dbReference type="Proteomes" id="UP000322876"/>
    </source>
</evidence>
<comment type="similarity">
    <text evidence="2">Belongs to the transposase 11 family.</text>
</comment>
<keyword evidence="4" id="KW-0238">DNA-binding</keyword>
<organism evidence="8 9">
    <name type="scientific">Deferribacter autotrophicus</name>
    <dbReference type="NCBI Taxonomy" id="500465"/>
    <lineage>
        <taxon>Bacteria</taxon>
        <taxon>Pseudomonadati</taxon>
        <taxon>Deferribacterota</taxon>
        <taxon>Deferribacteres</taxon>
        <taxon>Deferribacterales</taxon>
        <taxon>Deferribacteraceae</taxon>
        <taxon>Deferribacter</taxon>
    </lineage>
</organism>
<reference evidence="8 9" key="1">
    <citation type="submission" date="2019-06" db="EMBL/GenBank/DDBJ databases">
        <title>Genomic insights into carbon and energy metabolism of Deferribacter autotrophicus revealed new metabolic traits in the phylum Deferribacteres.</title>
        <authorList>
            <person name="Slobodkin A.I."/>
            <person name="Slobodkina G.B."/>
            <person name="Allioux M."/>
            <person name="Alain K."/>
            <person name="Jebbar M."/>
            <person name="Shadrin V."/>
            <person name="Kublanov I.V."/>
            <person name="Toshchakov S.V."/>
            <person name="Bonch-Osmolovskaya E.A."/>
        </authorList>
    </citation>
    <scope>NUCLEOTIDE SEQUENCE [LARGE SCALE GENOMIC DNA]</scope>
    <source>
        <strain evidence="8 9">SL50</strain>
    </source>
</reference>
<dbReference type="GO" id="GO:0003677">
    <property type="term" value="F:DNA binding"/>
    <property type="evidence" value="ECO:0007669"/>
    <property type="project" value="UniProtKB-KW"/>
</dbReference>
<name>A0A5A8EYW5_9BACT</name>
<keyword evidence="3" id="KW-0815">Transposition</keyword>
<dbReference type="NCBIfam" id="NF033581">
    <property type="entry name" value="transpos_IS5_4"/>
    <property type="match status" value="1"/>
</dbReference>
<evidence type="ECO:0000256" key="1">
    <source>
        <dbReference type="ARBA" id="ARBA00003544"/>
    </source>
</evidence>
<dbReference type="EMBL" id="VFJB01000010">
    <property type="protein sequence ID" value="KAA0256851.1"/>
    <property type="molecule type" value="Genomic_DNA"/>
</dbReference>
<evidence type="ECO:0000313" key="8">
    <source>
        <dbReference type="EMBL" id="KAA0256851.1"/>
    </source>
</evidence>
<keyword evidence="9" id="KW-1185">Reference proteome</keyword>
<dbReference type="Pfam" id="PF01609">
    <property type="entry name" value="DDE_Tnp_1"/>
    <property type="match status" value="1"/>
</dbReference>
<dbReference type="InterPro" id="IPR008490">
    <property type="entry name" value="Transposase_InsH_N"/>
</dbReference>
<feature type="domain" description="Transposase IS4-like" evidence="6">
    <location>
        <begin position="143"/>
        <end position="343"/>
    </location>
</feature>
<dbReference type="RefSeq" id="WP_149267431.1">
    <property type="nucleotide sequence ID" value="NZ_VFJB01000010.1"/>
</dbReference>
<dbReference type="GO" id="GO:0004803">
    <property type="term" value="F:transposase activity"/>
    <property type="evidence" value="ECO:0007669"/>
    <property type="project" value="InterPro"/>
</dbReference>
<dbReference type="Proteomes" id="UP000322876">
    <property type="component" value="Unassembled WGS sequence"/>
</dbReference>
<protein>
    <submittedName>
        <fullName evidence="8">IS5 family transposase</fullName>
    </submittedName>
</protein>
<evidence type="ECO:0000259" key="7">
    <source>
        <dbReference type="Pfam" id="PF05598"/>
    </source>
</evidence>
<dbReference type="PANTHER" id="PTHR35604:SF2">
    <property type="entry name" value="TRANSPOSASE INSH FOR INSERTION SEQUENCE ELEMENT IS5A-RELATED"/>
    <property type="match status" value="1"/>
</dbReference>
<evidence type="ECO:0000256" key="4">
    <source>
        <dbReference type="ARBA" id="ARBA00023125"/>
    </source>
</evidence>
<evidence type="ECO:0000256" key="5">
    <source>
        <dbReference type="ARBA" id="ARBA00023172"/>
    </source>
</evidence>
<feature type="domain" description="Transposase InsH N-terminal" evidence="7">
    <location>
        <begin position="20"/>
        <end position="116"/>
    </location>
</feature>
<evidence type="ECO:0000256" key="2">
    <source>
        <dbReference type="ARBA" id="ARBA00010075"/>
    </source>
</evidence>
<dbReference type="Pfam" id="PF05598">
    <property type="entry name" value="DUF772"/>
    <property type="match status" value="1"/>
</dbReference>
<keyword evidence="5" id="KW-0233">DNA recombination</keyword>
<dbReference type="GO" id="GO:0006313">
    <property type="term" value="P:DNA transposition"/>
    <property type="evidence" value="ECO:0007669"/>
    <property type="project" value="InterPro"/>
</dbReference>
<dbReference type="InterPro" id="IPR002559">
    <property type="entry name" value="Transposase_11"/>
</dbReference>
<dbReference type="AlphaFoldDB" id="A0A5A8EYW5"/>
<dbReference type="PANTHER" id="PTHR35604">
    <property type="entry name" value="TRANSPOSASE INSH FOR INSERTION SEQUENCE ELEMENT IS5A-RELATED"/>
    <property type="match status" value="1"/>
</dbReference>
<dbReference type="OrthoDB" id="9774580at2"/>